<feature type="transmembrane region" description="Helical" evidence="10">
    <location>
        <begin position="192"/>
        <end position="219"/>
    </location>
</feature>
<feature type="domain" description="MotA/TolQ/ExbB proton channel" evidence="11">
    <location>
        <begin position="158"/>
        <end position="269"/>
    </location>
</feature>
<feature type="region of interest" description="Disordered" evidence="9">
    <location>
        <begin position="1"/>
        <end position="22"/>
    </location>
</feature>
<name>A0A1I7NFJ6_9BACT</name>
<feature type="transmembrane region" description="Helical" evidence="10">
    <location>
        <begin position="83"/>
        <end position="103"/>
    </location>
</feature>
<dbReference type="InterPro" id="IPR050790">
    <property type="entry name" value="ExbB/TolQ_transport"/>
</dbReference>
<dbReference type="PANTHER" id="PTHR30625">
    <property type="entry name" value="PROTEIN TOLQ"/>
    <property type="match status" value="1"/>
</dbReference>
<dbReference type="RefSeq" id="WP_092459674.1">
    <property type="nucleotide sequence ID" value="NZ_FPCJ01000001.1"/>
</dbReference>
<evidence type="ECO:0000256" key="4">
    <source>
        <dbReference type="ARBA" id="ARBA00022692"/>
    </source>
</evidence>
<evidence type="ECO:0000313" key="13">
    <source>
        <dbReference type="Proteomes" id="UP000199537"/>
    </source>
</evidence>
<evidence type="ECO:0000256" key="6">
    <source>
        <dbReference type="ARBA" id="ARBA00022989"/>
    </source>
</evidence>
<dbReference type="AlphaFoldDB" id="A0A1I7NFJ6"/>
<evidence type="ECO:0000256" key="10">
    <source>
        <dbReference type="SAM" id="Phobius"/>
    </source>
</evidence>
<evidence type="ECO:0000256" key="2">
    <source>
        <dbReference type="ARBA" id="ARBA00022448"/>
    </source>
</evidence>
<dbReference type="Pfam" id="PF01618">
    <property type="entry name" value="MotA_ExbB"/>
    <property type="match status" value="1"/>
</dbReference>
<evidence type="ECO:0000256" key="8">
    <source>
        <dbReference type="RuleBase" id="RU004057"/>
    </source>
</evidence>
<keyword evidence="6 10" id="KW-1133">Transmembrane helix</keyword>
<dbReference type="Proteomes" id="UP000199537">
    <property type="component" value="Unassembled WGS sequence"/>
</dbReference>
<evidence type="ECO:0000256" key="7">
    <source>
        <dbReference type="ARBA" id="ARBA00023136"/>
    </source>
</evidence>
<protein>
    <submittedName>
        <fullName evidence="12">Biopolymer transport protein ExbB</fullName>
    </submittedName>
</protein>
<evidence type="ECO:0000256" key="3">
    <source>
        <dbReference type="ARBA" id="ARBA00022475"/>
    </source>
</evidence>
<feature type="transmembrane region" description="Helical" evidence="10">
    <location>
        <begin position="239"/>
        <end position="260"/>
    </location>
</feature>
<dbReference type="GO" id="GO:0005886">
    <property type="term" value="C:plasma membrane"/>
    <property type="evidence" value="ECO:0007669"/>
    <property type="project" value="UniProtKB-SubCell"/>
</dbReference>
<dbReference type="STRING" id="1393122.SAMN05660895_1634"/>
<evidence type="ECO:0000256" key="1">
    <source>
        <dbReference type="ARBA" id="ARBA00004651"/>
    </source>
</evidence>
<evidence type="ECO:0000256" key="9">
    <source>
        <dbReference type="SAM" id="MobiDB-lite"/>
    </source>
</evidence>
<dbReference type="InterPro" id="IPR002898">
    <property type="entry name" value="MotA_ExbB_proton_chnl"/>
</dbReference>
<dbReference type="OrthoDB" id="4045at2"/>
<dbReference type="EMBL" id="FPCJ01000001">
    <property type="protein sequence ID" value="SFV33316.1"/>
    <property type="molecule type" value="Genomic_DNA"/>
</dbReference>
<gene>
    <name evidence="12" type="ORF">SAMN05660895_1634</name>
</gene>
<keyword evidence="4 10" id="KW-0812">Transmembrane</keyword>
<keyword evidence="5 8" id="KW-0653">Protein transport</keyword>
<keyword evidence="2 8" id="KW-0813">Transport</keyword>
<accession>A0A1I7NFJ6</accession>
<evidence type="ECO:0000256" key="5">
    <source>
        <dbReference type="ARBA" id="ARBA00022927"/>
    </source>
</evidence>
<sequence>MAETKSTVSASQKPATAGHATKSKRGGNLFAALAVPICLIVAILFYIFVLGNPANFAGGVRGGIGSEAKAINYFGVMYTGGPIVPVLVSLFLMVITFTIERLLTISKAKGKIKPTEFVRRVQYHLANRNIDAALAECDKQKGSVGNVMRAGLLKYKEMTENTELTTEQKVLAIQNEIEESTTLELPMLEKNLVFFATIAPVAVLFGLLGTVLGMIRAFRALSASGGTDSTQLALGISEALVNTALGISTSVLAVIMYNYFTTNIDGITYGIDETGYTLTRSFAAYYK</sequence>
<keyword evidence="3" id="KW-1003">Cell membrane</keyword>
<proteinExistence type="inferred from homology"/>
<dbReference type="PANTHER" id="PTHR30625:SF15">
    <property type="entry name" value="BIOPOLYMER TRANSPORT PROTEIN EXBB"/>
    <property type="match status" value="1"/>
</dbReference>
<comment type="similarity">
    <text evidence="8">Belongs to the exbB/tolQ family.</text>
</comment>
<evidence type="ECO:0000259" key="11">
    <source>
        <dbReference type="Pfam" id="PF01618"/>
    </source>
</evidence>
<feature type="compositionally biased region" description="Polar residues" evidence="9">
    <location>
        <begin position="1"/>
        <end position="14"/>
    </location>
</feature>
<comment type="subcellular location">
    <subcellularLocation>
        <location evidence="1">Cell membrane</location>
        <topology evidence="1">Multi-pass membrane protein</topology>
    </subcellularLocation>
    <subcellularLocation>
        <location evidence="8">Membrane</location>
        <topology evidence="8">Multi-pass membrane protein</topology>
    </subcellularLocation>
</comment>
<reference evidence="13" key="1">
    <citation type="submission" date="2016-10" db="EMBL/GenBank/DDBJ databases">
        <authorList>
            <person name="Varghese N."/>
            <person name="Submissions S."/>
        </authorList>
    </citation>
    <scope>NUCLEOTIDE SEQUENCE [LARGE SCALE GENOMIC DNA]</scope>
    <source>
        <strain evidence="13">DSM 14807</strain>
    </source>
</reference>
<organism evidence="12 13">
    <name type="scientific">Thermoflavifilum thermophilum</name>
    <dbReference type="NCBI Taxonomy" id="1393122"/>
    <lineage>
        <taxon>Bacteria</taxon>
        <taxon>Pseudomonadati</taxon>
        <taxon>Bacteroidota</taxon>
        <taxon>Chitinophagia</taxon>
        <taxon>Chitinophagales</taxon>
        <taxon>Chitinophagaceae</taxon>
        <taxon>Thermoflavifilum</taxon>
    </lineage>
</organism>
<keyword evidence="13" id="KW-1185">Reference proteome</keyword>
<keyword evidence="7 10" id="KW-0472">Membrane</keyword>
<feature type="transmembrane region" description="Helical" evidence="10">
    <location>
        <begin position="29"/>
        <end position="49"/>
    </location>
</feature>
<dbReference type="GO" id="GO:0017038">
    <property type="term" value="P:protein import"/>
    <property type="evidence" value="ECO:0007669"/>
    <property type="project" value="TreeGrafter"/>
</dbReference>
<evidence type="ECO:0000313" key="12">
    <source>
        <dbReference type="EMBL" id="SFV33316.1"/>
    </source>
</evidence>